<dbReference type="InterPro" id="IPR011051">
    <property type="entry name" value="RmlC_Cupin_sf"/>
</dbReference>
<dbReference type="Proteomes" id="UP001443914">
    <property type="component" value="Unassembled WGS sequence"/>
</dbReference>
<comment type="caution">
    <text evidence="2">The sequence shown here is derived from an EMBL/GenBank/DDBJ whole genome shotgun (WGS) entry which is preliminary data.</text>
</comment>
<feature type="domain" description="Cupin type-1" evidence="1">
    <location>
        <begin position="215"/>
        <end position="369"/>
    </location>
</feature>
<dbReference type="CDD" id="cd02244">
    <property type="entry name" value="cupin_7S_vicilin-like_N"/>
    <property type="match status" value="1"/>
</dbReference>
<evidence type="ECO:0000313" key="2">
    <source>
        <dbReference type="EMBL" id="KAK9669627.1"/>
    </source>
</evidence>
<accession>A0AAW1H3Z5</accession>
<dbReference type="AlphaFoldDB" id="A0AAW1H3Z5"/>
<organism evidence="2 3">
    <name type="scientific">Saponaria officinalis</name>
    <name type="common">Common soapwort</name>
    <name type="synonym">Lychnis saponaria</name>
    <dbReference type="NCBI Taxonomy" id="3572"/>
    <lineage>
        <taxon>Eukaryota</taxon>
        <taxon>Viridiplantae</taxon>
        <taxon>Streptophyta</taxon>
        <taxon>Embryophyta</taxon>
        <taxon>Tracheophyta</taxon>
        <taxon>Spermatophyta</taxon>
        <taxon>Magnoliopsida</taxon>
        <taxon>eudicotyledons</taxon>
        <taxon>Gunneridae</taxon>
        <taxon>Pentapetalae</taxon>
        <taxon>Caryophyllales</taxon>
        <taxon>Caryophyllaceae</taxon>
        <taxon>Caryophylleae</taxon>
        <taxon>Saponaria</taxon>
    </lineage>
</organism>
<protein>
    <recommendedName>
        <fullName evidence="1">Cupin type-1 domain-containing protein</fullName>
    </recommendedName>
</protein>
<dbReference type="CDD" id="cd02245">
    <property type="entry name" value="cupin_7S_vicilin-like_C"/>
    <property type="match status" value="1"/>
</dbReference>
<feature type="domain" description="Cupin type-1" evidence="1">
    <location>
        <begin position="20"/>
        <end position="175"/>
    </location>
</feature>
<dbReference type="PANTHER" id="PTHR31189">
    <property type="entry name" value="OS03G0336100 PROTEIN-RELATED"/>
    <property type="match status" value="1"/>
</dbReference>
<sequence>MSLLKESKSENGKSVNNNPYVFKDEDFSTMFMTQEGKLSVLNKFNGVLRGIENYRMLIFESNPLSFLTPSHWDSDIIFFVGHGKGTISLVFENRRESYNIEKGHLMVIPAGVTFYIINSDDHEKLYLTMFVSSIANPGDFVPFFGSGGANPESFLFAFSTAVLETSFNTTKESLEKIFSQKKGVILQATKEQIVALTAEEEEKETNKQFGPCQIYSYLRESNECGKLFMVDYNEYQKLLDFNMFISFSNLPQGCMNTPFISSRATKIIMVVSGRGRLEMAASSNDVDGTTETFYKQISAELKPGVVFVIPPGHPMVLMSSQDETLETICFEVNAKGNQKFSLAGKVNVMKNIQKEAKSLAFGTSAEEVDIVLNSQQLNFFIKAPK</sequence>
<evidence type="ECO:0000313" key="3">
    <source>
        <dbReference type="Proteomes" id="UP001443914"/>
    </source>
</evidence>
<dbReference type="Pfam" id="PF00190">
    <property type="entry name" value="Cupin_1"/>
    <property type="match status" value="2"/>
</dbReference>
<name>A0AAW1H3Z5_SAPOF</name>
<reference evidence="2" key="1">
    <citation type="submission" date="2024-03" db="EMBL/GenBank/DDBJ databases">
        <title>WGS assembly of Saponaria officinalis var. Norfolk2.</title>
        <authorList>
            <person name="Jenkins J."/>
            <person name="Shu S."/>
            <person name="Grimwood J."/>
            <person name="Barry K."/>
            <person name="Goodstein D."/>
            <person name="Schmutz J."/>
            <person name="Leebens-Mack J."/>
            <person name="Osbourn A."/>
        </authorList>
    </citation>
    <scope>NUCLEOTIDE SEQUENCE [LARGE SCALE GENOMIC DNA]</scope>
    <source>
        <strain evidence="2">JIC</strain>
    </source>
</reference>
<dbReference type="Gene3D" id="2.60.120.10">
    <property type="entry name" value="Jelly Rolls"/>
    <property type="match status" value="2"/>
</dbReference>
<dbReference type="InterPro" id="IPR050253">
    <property type="entry name" value="Seed_Storage-Functional"/>
</dbReference>
<dbReference type="SUPFAM" id="SSF51182">
    <property type="entry name" value="RmlC-like cupins"/>
    <property type="match status" value="1"/>
</dbReference>
<dbReference type="InterPro" id="IPR006045">
    <property type="entry name" value="Cupin_1"/>
</dbReference>
<keyword evidence="3" id="KW-1185">Reference proteome</keyword>
<dbReference type="InterPro" id="IPR014710">
    <property type="entry name" value="RmlC-like_jellyroll"/>
</dbReference>
<dbReference type="SMART" id="SM00835">
    <property type="entry name" value="Cupin_1"/>
    <property type="match status" value="2"/>
</dbReference>
<evidence type="ECO:0000259" key="1">
    <source>
        <dbReference type="SMART" id="SM00835"/>
    </source>
</evidence>
<dbReference type="EMBL" id="JBDFQZ010000013">
    <property type="protein sequence ID" value="KAK9669627.1"/>
    <property type="molecule type" value="Genomic_DNA"/>
</dbReference>
<dbReference type="PANTHER" id="PTHR31189:SF13">
    <property type="entry name" value="CUPINCIN"/>
    <property type="match status" value="1"/>
</dbReference>
<proteinExistence type="predicted"/>
<gene>
    <name evidence="2" type="ORF">RND81_13G144900</name>
</gene>